<evidence type="ECO:0000259" key="6">
    <source>
        <dbReference type="Pfam" id="PF06429"/>
    </source>
</evidence>
<evidence type="ECO:0000259" key="7">
    <source>
        <dbReference type="Pfam" id="PF07559"/>
    </source>
</evidence>
<dbReference type="GO" id="GO:0009424">
    <property type="term" value="C:bacterial-type flagellum hook"/>
    <property type="evidence" value="ECO:0007669"/>
    <property type="project" value="TreeGrafter"/>
</dbReference>
<gene>
    <name evidence="9" type="ORF">GJ698_17495</name>
</gene>
<evidence type="ECO:0000256" key="1">
    <source>
        <dbReference type="ARBA" id="ARBA00004117"/>
    </source>
</evidence>
<name>A0A844DDP7_9BURK</name>
<organism evidence="9 10">
    <name type="scientific">Duganella aquatilis</name>
    <dbReference type="NCBI Taxonomy" id="2666082"/>
    <lineage>
        <taxon>Bacteria</taxon>
        <taxon>Pseudomonadati</taxon>
        <taxon>Pseudomonadota</taxon>
        <taxon>Betaproteobacteria</taxon>
        <taxon>Burkholderiales</taxon>
        <taxon>Oxalobacteraceae</taxon>
        <taxon>Telluria group</taxon>
        <taxon>Duganella</taxon>
    </lineage>
</organism>
<comment type="caution">
    <text evidence="9">The sequence shown here is derived from an EMBL/GenBank/DDBJ whole genome shotgun (WGS) entry which is preliminary data.</text>
</comment>
<dbReference type="GO" id="GO:0005829">
    <property type="term" value="C:cytosol"/>
    <property type="evidence" value="ECO:0007669"/>
    <property type="project" value="TreeGrafter"/>
</dbReference>
<dbReference type="Pfam" id="PF06429">
    <property type="entry name" value="Flg_bbr_C"/>
    <property type="match status" value="1"/>
</dbReference>
<dbReference type="InterPro" id="IPR037925">
    <property type="entry name" value="FlgE/F/G-like"/>
</dbReference>
<reference evidence="9 10" key="1">
    <citation type="submission" date="2019-11" db="EMBL/GenBank/DDBJ databases">
        <title>Novel species isolated from a subtropical stream in China.</title>
        <authorList>
            <person name="Lu H."/>
        </authorList>
    </citation>
    <scope>NUCLEOTIDE SEQUENCE [LARGE SCALE GENOMIC DNA]</scope>
    <source>
        <strain evidence="9 10">FT26W</strain>
    </source>
</reference>
<feature type="domain" description="Flagellar basal-body/hook protein C-terminal" evidence="6">
    <location>
        <begin position="385"/>
        <end position="425"/>
    </location>
</feature>
<feature type="domain" description="Flagellar hook protein FlgE/F/G-like D1" evidence="8">
    <location>
        <begin position="77"/>
        <end position="133"/>
    </location>
</feature>
<protein>
    <recommendedName>
        <fullName evidence="3 5">Flagellar hook protein FlgE</fullName>
    </recommendedName>
</protein>
<accession>A0A844DDP7</accession>
<dbReference type="Pfam" id="PF07559">
    <property type="entry name" value="FlgE_D2"/>
    <property type="match status" value="1"/>
</dbReference>
<dbReference type="AlphaFoldDB" id="A0A844DDP7"/>
<dbReference type="Proteomes" id="UP000439986">
    <property type="component" value="Unassembled WGS sequence"/>
</dbReference>
<dbReference type="GO" id="GO:0071978">
    <property type="term" value="P:bacterial-type flagellum-dependent swarming motility"/>
    <property type="evidence" value="ECO:0007669"/>
    <property type="project" value="TreeGrafter"/>
</dbReference>
<keyword evidence="9" id="KW-0969">Cilium</keyword>
<evidence type="ECO:0000313" key="9">
    <source>
        <dbReference type="EMBL" id="MRW85869.1"/>
    </source>
</evidence>
<dbReference type="RefSeq" id="WP_154359143.1">
    <property type="nucleotide sequence ID" value="NZ_WKJL01000013.1"/>
</dbReference>
<dbReference type="PANTHER" id="PTHR30435:SF1">
    <property type="entry name" value="FLAGELLAR HOOK PROTEIN FLGE"/>
    <property type="match status" value="1"/>
</dbReference>
<comment type="function">
    <text evidence="5">A flexible structure which links the flagellar filament to the drive apparatus in the basal body.</text>
</comment>
<proteinExistence type="inferred from homology"/>
<dbReference type="Gene3D" id="2.60.98.20">
    <property type="entry name" value="Flagellar hook protein FlgE"/>
    <property type="match status" value="1"/>
</dbReference>
<evidence type="ECO:0000256" key="3">
    <source>
        <dbReference type="ARBA" id="ARBA00019015"/>
    </source>
</evidence>
<dbReference type="InterPro" id="IPR037058">
    <property type="entry name" value="Falgellar_hook_FlgE_sf"/>
</dbReference>
<evidence type="ECO:0000256" key="4">
    <source>
        <dbReference type="ARBA" id="ARBA00023143"/>
    </source>
</evidence>
<evidence type="ECO:0000256" key="2">
    <source>
        <dbReference type="ARBA" id="ARBA00009677"/>
    </source>
</evidence>
<dbReference type="Pfam" id="PF22692">
    <property type="entry name" value="LlgE_F_G_D1"/>
    <property type="match status" value="1"/>
</dbReference>
<dbReference type="PANTHER" id="PTHR30435">
    <property type="entry name" value="FLAGELLAR PROTEIN"/>
    <property type="match status" value="1"/>
</dbReference>
<evidence type="ECO:0000313" key="10">
    <source>
        <dbReference type="Proteomes" id="UP000439986"/>
    </source>
</evidence>
<keyword evidence="4 5" id="KW-0975">Bacterial flagellum</keyword>
<dbReference type="GO" id="GO:0009425">
    <property type="term" value="C:bacterial-type flagellum basal body"/>
    <property type="evidence" value="ECO:0007669"/>
    <property type="project" value="UniProtKB-SubCell"/>
</dbReference>
<dbReference type="InterPro" id="IPR010930">
    <property type="entry name" value="Flg_bb/hook_C_dom"/>
</dbReference>
<dbReference type="NCBIfam" id="TIGR03506">
    <property type="entry name" value="FlgEFG_subfam"/>
    <property type="match status" value="1"/>
</dbReference>
<dbReference type="InterPro" id="IPR053967">
    <property type="entry name" value="LlgE_F_G-like_D1"/>
</dbReference>
<comment type="subcellular location">
    <subcellularLocation>
        <location evidence="1 5">Bacterial flagellum basal body</location>
    </subcellularLocation>
</comment>
<dbReference type="SUPFAM" id="SSF117143">
    <property type="entry name" value="Flagellar hook protein flgE"/>
    <property type="match status" value="1"/>
</dbReference>
<evidence type="ECO:0000256" key="5">
    <source>
        <dbReference type="RuleBase" id="RU362116"/>
    </source>
</evidence>
<sequence>MSFDIALSGIQAINESLDVTSHNIANAGTYGYKANRANFATLVAGSQLNGVTVGSTTQNIGLSGGILNTGRALDASISGRGFFVTRAADNSLQYTRVGIFDTSLDGYLVDASGRRVQGKTITPPATEPGAEGDLKIPVGAIPAQITKSATYVGNLSADWAVKTPPAMGTVTPSSPPDATTYNTFKTTNLYDSLGTQHVLTQYFTMTGSTGGVATVRVSYALDGNGLDGAEKDLTFNTTNGQLNPDTDSDKTVNTLDMAALLPDTTDATLWPKFTNGANMNATVVVNYTGTTFFSGETSVASNTPDDGYSAGSFSGVSLGSDGSVIAKYTNGQTQTVGKVVLASFANEGGLTQVSDTSWEASAASGNANTDLVGVGVNGQINVATLEQSNVDITSELVGLMTSQRNYQANSKVIQTESTMLQSLMQAI</sequence>
<keyword evidence="10" id="KW-1185">Reference proteome</keyword>
<keyword evidence="9" id="KW-0282">Flagellum</keyword>
<feature type="domain" description="Flagellar hook protein FlgE D2" evidence="7">
    <location>
        <begin position="166"/>
        <end position="308"/>
    </location>
</feature>
<keyword evidence="9" id="KW-0966">Cell projection</keyword>
<evidence type="ECO:0000259" key="8">
    <source>
        <dbReference type="Pfam" id="PF22692"/>
    </source>
</evidence>
<dbReference type="InterPro" id="IPR011491">
    <property type="entry name" value="FlgE_D2"/>
</dbReference>
<dbReference type="EMBL" id="WKJL01000013">
    <property type="protein sequence ID" value="MRW85869.1"/>
    <property type="molecule type" value="Genomic_DNA"/>
</dbReference>
<comment type="similarity">
    <text evidence="2 5">Belongs to the flagella basal body rod proteins family.</text>
</comment>
<dbReference type="InterPro" id="IPR020013">
    <property type="entry name" value="Flagellar_FlgE/F/G"/>
</dbReference>